<name>F8WKK1_STAAU</name>
<evidence type="ECO:0000256" key="2">
    <source>
        <dbReference type="PROSITE-ProRule" id="PRU00335"/>
    </source>
</evidence>
<dbReference type="Gene3D" id="1.10.357.10">
    <property type="entry name" value="Tetracycline Repressor, domain 2"/>
    <property type="match status" value="1"/>
</dbReference>
<protein>
    <recommendedName>
        <fullName evidence="3">HTH tetR-type domain-containing protein</fullName>
    </recommendedName>
</protein>
<dbReference type="PROSITE" id="PS50977">
    <property type="entry name" value="HTH_TETR_2"/>
    <property type="match status" value="1"/>
</dbReference>
<dbReference type="GO" id="GO:0003677">
    <property type="term" value="F:DNA binding"/>
    <property type="evidence" value="ECO:0007669"/>
    <property type="project" value="UniProtKB-UniRule"/>
</dbReference>
<dbReference type="RefSeq" id="WP_240181413.1">
    <property type="nucleotide sequence ID" value="NZ_PTAR01000006.1"/>
</dbReference>
<dbReference type="PANTHER" id="PTHR43479:SF11">
    <property type="entry name" value="ACREF_ENVCD OPERON REPRESSOR-RELATED"/>
    <property type="match status" value="1"/>
</dbReference>
<dbReference type="InterPro" id="IPR009057">
    <property type="entry name" value="Homeodomain-like_sf"/>
</dbReference>
<reference evidence="4" key="1">
    <citation type="journal article" date="2011" name="Antimicrob. Agents Chemother.">
        <title>Novel types of staphylococcal cassette chromosome mec elements identified in clonal complex 398 methicillin-resistant Staphylococcus aureus strains.</title>
        <authorList>
            <person name="Li S."/>
            <person name="Skov R.L."/>
            <person name="Han X."/>
            <person name="Larsen A.R."/>
            <person name="Larsen J."/>
            <person name="Sorum M."/>
            <person name="Wulf M."/>
            <person name="Voss A."/>
            <person name="Hiramatsu K."/>
            <person name="Ito T."/>
        </authorList>
    </citation>
    <scope>NUCLEOTIDE SEQUENCE</scope>
    <source>
        <strain evidence="4">JCSC6945</strain>
    </source>
</reference>
<dbReference type="InterPro" id="IPR050624">
    <property type="entry name" value="HTH-type_Tx_Regulator"/>
</dbReference>
<evidence type="ECO:0000259" key="3">
    <source>
        <dbReference type="PROSITE" id="PS50977"/>
    </source>
</evidence>
<feature type="DNA-binding region" description="H-T-H motif" evidence="2">
    <location>
        <begin position="18"/>
        <end position="37"/>
    </location>
</feature>
<accession>F8WKK1</accession>
<feature type="domain" description="HTH tetR-type" evidence="3">
    <location>
        <begin position="1"/>
        <end position="55"/>
    </location>
</feature>
<keyword evidence="1 2" id="KW-0238">DNA-binding</keyword>
<dbReference type="EMBL" id="AB505630">
    <property type="protein sequence ID" value="BAK53180.1"/>
    <property type="molecule type" value="Genomic_DNA"/>
</dbReference>
<dbReference type="SUPFAM" id="SSF46689">
    <property type="entry name" value="Homeodomain-like"/>
    <property type="match status" value="1"/>
</dbReference>
<proteinExistence type="predicted"/>
<dbReference type="PANTHER" id="PTHR43479">
    <property type="entry name" value="ACREF/ENVCD OPERON REPRESSOR-RELATED"/>
    <property type="match status" value="1"/>
</dbReference>
<evidence type="ECO:0000313" key="4">
    <source>
        <dbReference type="EMBL" id="BAK53180.1"/>
    </source>
</evidence>
<dbReference type="AlphaFoldDB" id="F8WKK1"/>
<organism evidence="4">
    <name type="scientific">Staphylococcus aureus</name>
    <dbReference type="NCBI Taxonomy" id="1280"/>
    <lineage>
        <taxon>Bacteria</taxon>
        <taxon>Bacillati</taxon>
        <taxon>Bacillota</taxon>
        <taxon>Bacilli</taxon>
        <taxon>Bacillales</taxon>
        <taxon>Staphylococcaceae</taxon>
        <taxon>Staphylococcus</taxon>
    </lineage>
</organism>
<dbReference type="InterPro" id="IPR001647">
    <property type="entry name" value="HTH_TetR"/>
</dbReference>
<evidence type="ECO:0000256" key="1">
    <source>
        <dbReference type="ARBA" id="ARBA00023125"/>
    </source>
</evidence>
<dbReference type="Pfam" id="PF00440">
    <property type="entry name" value="TetR_N"/>
    <property type="match status" value="1"/>
</dbReference>
<sequence length="119" mass="14233">MKKSMITLLNVKSYDDISIKDICDESGISRGTFYQHYRDKDDFLFQYQKAMMKKGKRQLTQIQFEERRQFFEHALNSWINEGELLLLLLRDNGVYIVHQAMKKNLQQNIEVRLVPIMNT</sequence>